<dbReference type="OrthoDB" id="133726at2157"/>
<evidence type="ECO:0000259" key="1">
    <source>
        <dbReference type="PROSITE" id="PS50075"/>
    </source>
</evidence>
<proteinExistence type="predicted"/>
<feature type="domain" description="Carrier" evidence="1">
    <location>
        <begin position="2"/>
        <end position="80"/>
    </location>
</feature>
<dbReference type="SUPFAM" id="SSF47336">
    <property type="entry name" value="ACP-like"/>
    <property type="match status" value="1"/>
</dbReference>
<gene>
    <name evidence="2" type="ORF">CUN85_09515</name>
</gene>
<name>A0A4E0Q8M8_9EURY</name>
<dbReference type="Proteomes" id="UP000297295">
    <property type="component" value="Unassembled WGS sequence"/>
</dbReference>
<organism evidence="2 3">
    <name type="scientific">Methanolobus halotolerans</name>
    <dbReference type="NCBI Taxonomy" id="2052935"/>
    <lineage>
        <taxon>Archaea</taxon>
        <taxon>Methanobacteriati</taxon>
        <taxon>Methanobacteriota</taxon>
        <taxon>Stenosarchaea group</taxon>
        <taxon>Methanomicrobia</taxon>
        <taxon>Methanosarcinales</taxon>
        <taxon>Methanosarcinaceae</taxon>
        <taxon>Methanolobus</taxon>
    </lineage>
</organism>
<dbReference type="InterPro" id="IPR036736">
    <property type="entry name" value="ACP-like_sf"/>
</dbReference>
<evidence type="ECO:0000313" key="2">
    <source>
        <dbReference type="EMBL" id="TGC08306.1"/>
    </source>
</evidence>
<protein>
    <submittedName>
        <fullName evidence="2">Acyl carrier protein</fullName>
    </submittedName>
</protein>
<accession>A0A4E0Q8M8</accession>
<keyword evidence="3" id="KW-1185">Reference proteome</keyword>
<reference evidence="2 3" key="1">
    <citation type="submission" date="2017-11" db="EMBL/GenBank/DDBJ databases">
        <title>Isolation and Characterization of Methanogenic Archaea from Saline Meromictic Lake at Siberia.</title>
        <authorList>
            <person name="Shen Y."/>
            <person name="Huang H.-H."/>
            <person name="Lai M.-C."/>
            <person name="Chen S.-C."/>
        </authorList>
    </citation>
    <scope>NUCLEOTIDE SEQUENCE [LARGE SCALE GENOMIC DNA]</scope>
    <source>
        <strain evidence="2 3">SY-01</strain>
    </source>
</reference>
<dbReference type="InterPro" id="IPR009081">
    <property type="entry name" value="PP-bd_ACP"/>
</dbReference>
<sequence>MEQIRNDIIYFLKSQSFMDSDTQFAENESLTKAGIIDSIGLLELLDHISERYSIEIPEDMLTPDNLDSLQGITNLIVKLKTERS</sequence>
<evidence type="ECO:0000313" key="3">
    <source>
        <dbReference type="Proteomes" id="UP000297295"/>
    </source>
</evidence>
<dbReference type="PROSITE" id="PS50075">
    <property type="entry name" value="CARRIER"/>
    <property type="match status" value="1"/>
</dbReference>
<dbReference type="EMBL" id="PGGK01000010">
    <property type="protein sequence ID" value="TGC08306.1"/>
    <property type="molecule type" value="Genomic_DNA"/>
</dbReference>
<dbReference type="Gene3D" id="1.10.1200.10">
    <property type="entry name" value="ACP-like"/>
    <property type="match status" value="1"/>
</dbReference>
<dbReference type="AlphaFoldDB" id="A0A4E0Q8M8"/>
<comment type="caution">
    <text evidence="2">The sequence shown here is derived from an EMBL/GenBank/DDBJ whole genome shotgun (WGS) entry which is preliminary data.</text>
</comment>
<dbReference type="Pfam" id="PF00550">
    <property type="entry name" value="PP-binding"/>
    <property type="match status" value="1"/>
</dbReference>